<name>A0A7R8ZC39_TIMDO</name>
<evidence type="ECO:0000313" key="2">
    <source>
        <dbReference type="EMBL" id="CAD7204061.1"/>
    </source>
</evidence>
<feature type="region of interest" description="Disordered" evidence="1">
    <location>
        <begin position="22"/>
        <end position="48"/>
    </location>
</feature>
<sequence length="581" mass="59782">MMNEYLCRSYVAEEILSEVLAAEPPRAEKRVGSPPPPPKSEEGHGRISTKLKKVVDLGALKDNLLTDPGSSNYKNWLARTTTLEDIYRHYEDSAAEDDEVSNHVAFPSDDDYDGEVTGYAIERPSPPSPVRRPHPVAGGKMAGGYYGASGGAASEYGRGVTTWRLTIGVGTMVATASYRIYCLDGRGAAVGRNLASPRKLRPTDAPRPAGKVRPSFPGYRSRGPRFDPLRSKPLGLDTGSTQPPSSYAAGGGGGIPTGYGAPIGGGGVSTGYAAPVAAGGGGGYGGGGGGVSTGYAAPMAGGGGYGGGGGGVSTGYGAPMAGGGGGYGGGGGGVSTGYGVPAGGGGGYEKKAQKKGGMPMEDMFDMALTAMAFMAFAMFKMHIVMCLMQTSDSGTFPWNWTHHHNPRVDKDSVLDFKGEPSFLFQMMPTTTTTAAPAPAPVMTVVMPPSVNFPSLPSGMLPGGMLPGGMLPGGMLPGGMLPGGNINIPGGDLNFPGLNGGDINFPGLPGAGGGGAIRFRRATPPSSNAVLDEMARRALESMEAFHLAGKDGGECLRRLLCENNRFSRSLEGRDKIWLPVWR</sequence>
<evidence type="ECO:0000256" key="1">
    <source>
        <dbReference type="SAM" id="MobiDB-lite"/>
    </source>
</evidence>
<proteinExistence type="predicted"/>
<organism evidence="2">
    <name type="scientific">Timema douglasi</name>
    <name type="common">Walking stick</name>
    <dbReference type="NCBI Taxonomy" id="61478"/>
    <lineage>
        <taxon>Eukaryota</taxon>
        <taxon>Metazoa</taxon>
        <taxon>Ecdysozoa</taxon>
        <taxon>Arthropoda</taxon>
        <taxon>Hexapoda</taxon>
        <taxon>Insecta</taxon>
        <taxon>Pterygota</taxon>
        <taxon>Neoptera</taxon>
        <taxon>Polyneoptera</taxon>
        <taxon>Phasmatodea</taxon>
        <taxon>Timematodea</taxon>
        <taxon>Timematoidea</taxon>
        <taxon>Timematidae</taxon>
        <taxon>Timema</taxon>
    </lineage>
</organism>
<feature type="region of interest" description="Disordered" evidence="1">
    <location>
        <begin position="197"/>
        <end position="251"/>
    </location>
</feature>
<gene>
    <name evidence="2" type="ORF">TDIB3V08_LOCUS10223</name>
</gene>
<dbReference type="AlphaFoldDB" id="A0A7R8ZC39"/>
<protein>
    <submittedName>
        <fullName evidence="2">Uncharacterized protein</fullName>
    </submittedName>
</protein>
<accession>A0A7R8ZC39</accession>
<dbReference type="EMBL" id="OA571593">
    <property type="protein sequence ID" value="CAD7204061.1"/>
    <property type="molecule type" value="Genomic_DNA"/>
</dbReference>
<reference evidence="2" key="1">
    <citation type="submission" date="2020-11" db="EMBL/GenBank/DDBJ databases">
        <authorList>
            <person name="Tran Van P."/>
        </authorList>
    </citation>
    <scope>NUCLEOTIDE SEQUENCE</scope>
</reference>